<feature type="binding site" evidence="2">
    <location>
        <position position="78"/>
    </location>
    <ligand>
        <name>Mn(2+)</name>
        <dbReference type="ChEBI" id="CHEBI:29035"/>
        <label>1</label>
    </ligand>
</feature>
<comment type="cofactor">
    <cofactor evidence="2">
        <name>Mn(2+)</name>
        <dbReference type="ChEBI" id="CHEBI:29035"/>
    </cofactor>
    <text evidence="2">Binds 2 manganese ions per subunit.</text>
</comment>
<dbReference type="InterPro" id="IPR012347">
    <property type="entry name" value="Ferritin-like"/>
</dbReference>
<evidence type="ECO:0000313" key="5">
    <source>
        <dbReference type="Proteomes" id="UP000239549"/>
    </source>
</evidence>
<dbReference type="AlphaFoldDB" id="A0A2L2XHW3"/>
<sequence>MLNIERMVTALFKHDKNLLEMVRVERPNPTYAAMLTEQLGGPHGELKAAMQYISQSFRIKDPMIKDLFMDIASEELGHMEMVATAVNLLNGHEVDAQSVQSGHIESHVVTGLNPYLSSASGAPWTAAYVDVTGDLPADLLSNIAAEQRAKVVYEYLHRQINDRHVRRMIDFLLNREEAHNTLFREAFTKVQNTGSNMDWGVDKDARLYFNLSKPGKYFDLSSPQAPSFQNPDQTSPQN</sequence>
<feature type="binding site" evidence="2">
    <location>
        <position position="146"/>
    </location>
    <ligand>
        <name>Mn(2+)</name>
        <dbReference type="ChEBI" id="CHEBI:29035"/>
        <label>1</label>
    </ligand>
</feature>
<keyword evidence="2" id="KW-0464">Manganese</keyword>
<evidence type="ECO:0000313" key="4">
    <source>
        <dbReference type="EMBL" id="GBF35574.1"/>
    </source>
</evidence>
<feature type="binding site" evidence="2">
    <location>
        <position position="45"/>
    </location>
    <ligand>
        <name>Mn(2+)</name>
        <dbReference type="ChEBI" id="CHEBI:29035"/>
        <label>1</label>
    </ligand>
</feature>
<dbReference type="CDD" id="cd01051">
    <property type="entry name" value="Mn_catalase"/>
    <property type="match status" value="1"/>
</dbReference>
<dbReference type="GO" id="GO:0046872">
    <property type="term" value="F:metal ion binding"/>
    <property type="evidence" value="ECO:0007669"/>
    <property type="project" value="UniProtKB-KW"/>
</dbReference>
<dbReference type="SUPFAM" id="SSF47240">
    <property type="entry name" value="Ferritin-like"/>
    <property type="match status" value="1"/>
</dbReference>
<dbReference type="Pfam" id="PF05067">
    <property type="entry name" value="Mn_catalase"/>
    <property type="match status" value="1"/>
</dbReference>
<dbReference type="InterPro" id="IPR007760">
    <property type="entry name" value="Mn_catalase"/>
</dbReference>
<keyword evidence="5" id="KW-1185">Reference proteome</keyword>
<proteinExistence type="inferred from homology"/>
<dbReference type="Gene3D" id="1.20.1260.10">
    <property type="match status" value="1"/>
</dbReference>
<comment type="similarity">
    <text evidence="1">Belongs to the manganese catalase family.</text>
</comment>
<feature type="binding site" evidence="2">
    <location>
        <position position="75"/>
    </location>
    <ligand>
        <name>Mn(2+)</name>
        <dbReference type="ChEBI" id="CHEBI:29035"/>
        <label>1</label>
    </ligand>
</feature>
<feature type="binding site" evidence="3">
    <location>
        <position position="70"/>
    </location>
    <ligand>
        <name>Ca(2+)</name>
        <dbReference type="ChEBI" id="CHEBI:29108"/>
    </ligand>
</feature>
<feature type="binding site" evidence="3">
    <location>
        <position position="66"/>
    </location>
    <ligand>
        <name>Ca(2+)</name>
        <dbReference type="ChEBI" id="CHEBI:29108"/>
    </ligand>
</feature>
<keyword evidence="3" id="KW-0106">Calcium</keyword>
<name>A0A2L2XHW3_9FIRM</name>
<keyword evidence="2" id="KW-0479">Metal-binding</keyword>
<gene>
    <name evidence="4" type="ORF">DCCM_4703</name>
</gene>
<dbReference type="InterPro" id="IPR009078">
    <property type="entry name" value="Ferritin-like_SF"/>
</dbReference>
<evidence type="ECO:0000256" key="2">
    <source>
        <dbReference type="PIRSR" id="PIRSR607760-1"/>
    </source>
</evidence>
<dbReference type="InterPro" id="IPR039377">
    <property type="entry name" value="Mn_catalase_dom"/>
</dbReference>
<organism evidence="4 5">
    <name type="scientific">Desulfocucumis palustris</name>
    <dbReference type="NCBI Taxonomy" id="1898651"/>
    <lineage>
        <taxon>Bacteria</taxon>
        <taxon>Bacillati</taxon>
        <taxon>Bacillota</taxon>
        <taxon>Clostridia</taxon>
        <taxon>Eubacteriales</taxon>
        <taxon>Desulfocucumaceae</taxon>
        <taxon>Desulfocucumis</taxon>
    </lineage>
</organism>
<protein>
    <submittedName>
        <fullName evidence="4">Manganese catalase</fullName>
    </submittedName>
</protein>
<accession>A0A2L2XHW3</accession>
<dbReference type="EMBL" id="BFAV01000173">
    <property type="protein sequence ID" value="GBF35574.1"/>
    <property type="molecule type" value="Genomic_DNA"/>
</dbReference>
<feature type="binding site" evidence="3">
    <location>
        <position position="212"/>
    </location>
    <ligand>
        <name>Ca(2+)</name>
        <dbReference type="ChEBI" id="CHEBI:29108"/>
    </ligand>
</feature>
<comment type="caution">
    <text evidence="4">The sequence shown here is derived from an EMBL/GenBank/DDBJ whole genome shotgun (WGS) entry which is preliminary data.</text>
</comment>
<comment type="cofactor">
    <cofactor evidence="3">
        <name>Ca(2+)</name>
        <dbReference type="ChEBI" id="CHEBI:29108"/>
    </cofactor>
    <text evidence="3">Binds 1 Ca(2+) ion per subunit.</text>
</comment>
<dbReference type="Proteomes" id="UP000239549">
    <property type="component" value="Unassembled WGS sequence"/>
</dbReference>
<feature type="binding site" evidence="2">
    <location>
        <position position="179"/>
    </location>
    <ligand>
        <name>Mn(2+)</name>
        <dbReference type="ChEBI" id="CHEBI:29035"/>
        <label>1</label>
    </ligand>
</feature>
<evidence type="ECO:0000256" key="1">
    <source>
        <dbReference type="ARBA" id="ARBA00007644"/>
    </source>
</evidence>
<reference evidence="5" key="1">
    <citation type="submission" date="2018-02" db="EMBL/GenBank/DDBJ databases">
        <title>Genome sequence of Desulfocucumis palustris strain NAW-5.</title>
        <authorList>
            <person name="Watanabe M."/>
            <person name="Kojima H."/>
            <person name="Fukui M."/>
        </authorList>
    </citation>
    <scope>NUCLEOTIDE SEQUENCE [LARGE SCALE GENOMIC DNA]</scope>
    <source>
        <strain evidence="5">NAW-5</strain>
    </source>
</reference>
<evidence type="ECO:0000256" key="3">
    <source>
        <dbReference type="PIRSR" id="PIRSR607760-2"/>
    </source>
</evidence>
<feature type="binding site" evidence="3">
    <location>
        <position position="210"/>
    </location>
    <ligand>
        <name>Ca(2+)</name>
        <dbReference type="ChEBI" id="CHEBI:29108"/>
    </ligand>
</feature>